<dbReference type="Proteomes" id="UP000077051">
    <property type="component" value="Unassembled WGS sequence"/>
</dbReference>
<feature type="region of interest" description="Disordered" evidence="1">
    <location>
        <begin position="63"/>
        <end position="83"/>
    </location>
</feature>
<evidence type="ECO:0000313" key="3">
    <source>
        <dbReference type="EMBL" id="OAC98217.1"/>
    </source>
</evidence>
<dbReference type="AlphaFoldDB" id="A0A168H017"/>
<dbReference type="OrthoDB" id="2251883at2759"/>
<dbReference type="VEuPathDB" id="FungiDB:MUCCIDRAFT_167855"/>
<feature type="transmembrane region" description="Helical" evidence="2">
    <location>
        <begin position="133"/>
        <end position="154"/>
    </location>
</feature>
<keyword evidence="2" id="KW-0472">Membrane</keyword>
<keyword evidence="2" id="KW-1133">Transmembrane helix</keyword>
<accession>A0A168H017</accession>
<gene>
    <name evidence="3" type="ORF">MUCCIDRAFT_167855</name>
</gene>
<evidence type="ECO:0000256" key="1">
    <source>
        <dbReference type="SAM" id="MobiDB-lite"/>
    </source>
</evidence>
<evidence type="ECO:0000256" key="2">
    <source>
        <dbReference type="SAM" id="Phobius"/>
    </source>
</evidence>
<organism evidence="3 4">
    <name type="scientific">Mucor lusitanicus CBS 277.49</name>
    <dbReference type="NCBI Taxonomy" id="747725"/>
    <lineage>
        <taxon>Eukaryota</taxon>
        <taxon>Fungi</taxon>
        <taxon>Fungi incertae sedis</taxon>
        <taxon>Mucoromycota</taxon>
        <taxon>Mucoromycotina</taxon>
        <taxon>Mucoromycetes</taxon>
        <taxon>Mucorales</taxon>
        <taxon>Mucorineae</taxon>
        <taxon>Mucoraceae</taxon>
        <taxon>Mucor</taxon>
    </lineage>
</organism>
<evidence type="ECO:0000313" key="4">
    <source>
        <dbReference type="Proteomes" id="UP000077051"/>
    </source>
</evidence>
<keyword evidence="4" id="KW-1185">Reference proteome</keyword>
<protein>
    <submittedName>
        <fullName evidence="3">Uncharacterized protein</fullName>
    </submittedName>
</protein>
<comment type="caution">
    <text evidence="3">The sequence shown here is derived from an EMBL/GenBank/DDBJ whole genome shotgun (WGS) entry which is preliminary data.</text>
</comment>
<sequence>MLEQDQPEQQQVEEHIQQVQANDVCEICRRTGFRGVRGVQIHQLKNALCKEMRRQAEARATLAAAQATGGGNDTAEQQAENGGGATVEQVVEDQLDQQQQEQAQPRSLIRKACAAVMELVWAIFRLICWILKISYSLMITLFGICNIYFTYLYLTGKTPVNTTTTFLLSPSFEDEFRVM</sequence>
<keyword evidence="2" id="KW-0812">Transmembrane</keyword>
<proteinExistence type="predicted"/>
<dbReference type="EMBL" id="AMYB01000011">
    <property type="protein sequence ID" value="OAC98217.1"/>
    <property type="molecule type" value="Genomic_DNA"/>
</dbReference>
<reference evidence="3 4" key="1">
    <citation type="submission" date="2015-06" db="EMBL/GenBank/DDBJ databases">
        <title>Expansion of signal transduction pathways in fungi by whole-genome duplication.</title>
        <authorList>
            <consortium name="DOE Joint Genome Institute"/>
            <person name="Corrochano L.M."/>
            <person name="Kuo A."/>
            <person name="Marcet-Houben M."/>
            <person name="Polaino S."/>
            <person name="Salamov A."/>
            <person name="Villalobos J.M."/>
            <person name="Alvarez M.I."/>
            <person name="Avalos J."/>
            <person name="Benito E.P."/>
            <person name="Benoit I."/>
            <person name="Burger G."/>
            <person name="Camino L.P."/>
            <person name="Canovas D."/>
            <person name="Cerda-Olmedo E."/>
            <person name="Cheng J.-F."/>
            <person name="Dominguez A."/>
            <person name="Elias M."/>
            <person name="Eslava A.P."/>
            <person name="Glaser F."/>
            <person name="Grimwood J."/>
            <person name="Gutierrez G."/>
            <person name="Heitman J."/>
            <person name="Henrissat B."/>
            <person name="Iturriaga E.A."/>
            <person name="Lang B.F."/>
            <person name="Lavin J.L."/>
            <person name="Lee S."/>
            <person name="Li W."/>
            <person name="Lindquist E."/>
            <person name="Lopez-Garcia S."/>
            <person name="Luque E.M."/>
            <person name="Marcos A.T."/>
            <person name="Martin J."/>
            <person name="Mccluskey K."/>
            <person name="Medina H.R."/>
            <person name="Miralles-Duran A."/>
            <person name="Miyazaki A."/>
            <person name="Munoz-Torres E."/>
            <person name="Oguiza J.A."/>
            <person name="Ohm R."/>
            <person name="Olmedo M."/>
            <person name="Orejas M."/>
            <person name="Ortiz-Castellanos L."/>
            <person name="Pisabarro A.G."/>
            <person name="Rodriguez-Romero J."/>
            <person name="Ruiz-Herrera J."/>
            <person name="Ruiz-Vazquez R."/>
            <person name="Sanz C."/>
            <person name="Schackwitz W."/>
            <person name="Schmutz J."/>
            <person name="Shahriari M."/>
            <person name="Shelest E."/>
            <person name="Silva-Franco F."/>
            <person name="Soanes D."/>
            <person name="Syed K."/>
            <person name="Tagua V.G."/>
            <person name="Talbot N.J."/>
            <person name="Thon M."/>
            <person name="De Vries R.P."/>
            <person name="Wiebenga A."/>
            <person name="Yadav J.S."/>
            <person name="Braun E.L."/>
            <person name="Baker S."/>
            <person name="Garre V."/>
            <person name="Horwitz B."/>
            <person name="Torres-Martinez S."/>
            <person name="Idnurm A."/>
            <person name="Herrera-Estrella A."/>
            <person name="Gabaldon T."/>
            <person name="Grigoriev I.V."/>
        </authorList>
    </citation>
    <scope>NUCLEOTIDE SEQUENCE [LARGE SCALE GENOMIC DNA]</scope>
    <source>
        <strain evidence="3 4">CBS 277.49</strain>
    </source>
</reference>
<name>A0A168H017_MUCCL</name>